<dbReference type="RefSeq" id="WP_318296047.1">
    <property type="nucleotide sequence ID" value="NZ_BAAABQ010000021.1"/>
</dbReference>
<dbReference type="Proteomes" id="UP000517916">
    <property type="component" value="Unassembled WGS sequence"/>
</dbReference>
<dbReference type="InterPro" id="IPR049492">
    <property type="entry name" value="BD-FAE-like_dom"/>
</dbReference>
<keyword evidence="1" id="KW-0378">Hydrolase</keyword>
<feature type="domain" description="BD-FAE-like" evidence="3">
    <location>
        <begin position="139"/>
        <end position="333"/>
    </location>
</feature>
<feature type="transmembrane region" description="Helical" evidence="2">
    <location>
        <begin position="78"/>
        <end position="99"/>
    </location>
</feature>
<dbReference type="Gene3D" id="3.40.50.1820">
    <property type="entry name" value="alpha/beta hydrolase"/>
    <property type="match status" value="1"/>
</dbReference>
<evidence type="ECO:0000313" key="4">
    <source>
        <dbReference type="EMBL" id="MBA8924421.1"/>
    </source>
</evidence>
<proteinExistence type="predicted"/>
<dbReference type="InterPro" id="IPR029058">
    <property type="entry name" value="AB_hydrolase_fold"/>
</dbReference>
<evidence type="ECO:0000256" key="1">
    <source>
        <dbReference type="ARBA" id="ARBA00022801"/>
    </source>
</evidence>
<feature type="transmembrane region" description="Helical" evidence="2">
    <location>
        <begin position="7"/>
        <end position="27"/>
    </location>
</feature>
<dbReference type="InterPro" id="IPR050300">
    <property type="entry name" value="GDXG_lipolytic_enzyme"/>
</dbReference>
<dbReference type="PANTHER" id="PTHR48081">
    <property type="entry name" value="AB HYDROLASE SUPERFAMILY PROTEIN C4A8.06C"/>
    <property type="match status" value="1"/>
</dbReference>
<evidence type="ECO:0000256" key="2">
    <source>
        <dbReference type="SAM" id="Phobius"/>
    </source>
</evidence>
<keyword evidence="2" id="KW-1133">Transmembrane helix</keyword>
<protein>
    <submittedName>
        <fullName evidence="4">Acetyl esterase/lipase</fullName>
    </submittedName>
</protein>
<accession>A0ABR6BC38</accession>
<keyword evidence="2" id="KW-0812">Transmembrane</keyword>
<keyword evidence="2" id="KW-0472">Membrane</keyword>
<name>A0ABR6BC38_9PSEU</name>
<dbReference type="EMBL" id="JACJID010000001">
    <property type="protein sequence ID" value="MBA8924421.1"/>
    <property type="molecule type" value="Genomic_DNA"/>
</dbReference>
<comment type="caution">
    <text evidence="4">The sequence shown here is derived from an EMBL/GenBank/DDBJ whole genome shotgun (WGS) entry which is preliminary data.</text>
</comment>
<dbReference type="SUPFAM" id="SSF53474">
    <property type="entry name" value="alpha/beta-Hydrolases"/>
    <property type="match status" value="1"/>
</dbReference>
<keyword evidence="5" id="KW-1185">Reference proteome</keyword>
<sequence length="382" mass="40896">MRIVVRRVLLVVTVLWAVLLSVAVLVYVLPLVPWQPWLLVSLLINPYGPYLVLAAVFGVLLAVLAGRHGARHSAVGSGLASAICVVLAVVPIAAVLGAAESRGVTISPWDYSAVKDNETFPDSRRSTTYATVDGQQLRLDVWQPQGEGSHPAVVWVHGGGFATGQRGEAAKWYQWLNQRGFAVFSIDYRLTPPARWRQAPGDVKCAVGWVRSNAEQLHVDPNRLVLAGGSAGGNLALVAAYSAGDDRLPPSCPARDTSVRAVLALYPGTDPTDLSGSLTENAGDSLAYTGGDPNAEPLVKPMTFVSPTSPPTYLAAGTHDVVVRYEQSLKLDRVLTSSGVPHTLVGIPYADHIFDFRWGTYASQLARATMGEFLDSVPGLRR</sequence>
<gene>
    <name evidence="4" type="ORF">BC739_001618</name>
</gene>
<organism evidence="4 5">
    <name type="scientific">Kutzneria viridogrisea</name>
    <dbReference type="NCBI Taxonomy" id="47990"/>
    <lineage>
        <taxon>Bacteria</taxon>
        <taxon>Bacillati</taxon>
        <taxon>Actinomycetota</taxon>
        <taxon>Actinomycetes</taxon>
        <taxon>Pseudonocardiales</taxon>
        <taxon>Pseudonocardiaceae</taxon>
        <taxon>Kutzneria</taxon>
    </lineage>
</organism>
<reference evidence="4 5" key="1">
    <citation type="submission" date="2020-08" db="EMBL/GenBank/DDBJ databases">
        <title>Genomic Encyclopedia of Archaeal and Bacterial Type Strains, Phase II (KMG-II): from individual species to whole genera.</title>
        <authorList>
            <person name="Goeker M."/>
        </authorList>
    </citation>
    <scope>NUCLEOTIDE SEQUENCE [LARGE SCALE GENOMIC DNA]</scope>
    <source>
        <strain evidence="4 5">DSM 43850</strain>
    </source>
</reference>
<feature type="transmembrane region" description="Helical" evidence="2">
    <location>
        <begin position="47"/>
        <end position="66"/>
    </location>
</feature>
<evidence type="ECO:0000259" key="3">
    <source>
        <dbReference type="Pfam" id="PF20434"/>
    </source>
</evidence>
<dbReference type="Pfam" id="PF20434">
    <property type="entry name" value="BD-FAE"/>
    <property type="match status" value="1"/>
</dbReference>
<evidence type="ECO:0000313" key="5">
    <source>
        <dbReference type="Proteomes" id="UP000517916"/>
    </source>
</evidence>